<dbReference type="Proteomes" id="UP001268089">
    <property type="component" value="Unassembled WGS sequence"/>
</dbReference>
<feature type="transmembrane region" description="Helical" evidence="1">
    <location>
        <begin position="296"/>
        <end position="314"/>
    </location>
</feature>
<protein>
    <submittedName>
        <fullName evidence="3">VanZ family protein</fullName>
    </submittedName>
</protein>
<keyword evidence="1" id="KW-1133">Transmembrane helix</keyword>
<dbReference type="EMBL" id="JAVDXO010000004">
    <property type="protein sequence ID" value="MDR7306893.1"/>
    <property type="molecule type" value="Genomic_DNA"/>
</dbReference>
<dbReference type="InterPro" id="IPR006976">
    <property type="entry name" value="VanZ-like"/>
</dbReference>
<feature type="transmembrane region" description="Helical" evidence="1">
    <location>
        <begin position="44"/>
        <end position="68"/>
    </location>
</feature>
<feature type="transmembrane region" description="Helical" evidence="1">
    <location>
        <begin position="152"/>
        <end position="173"/>
    </location>
</feature>
<sequence length="364" mass="39600">MHKSAAWPLALLYAALVVYASLYPFVDWRDQGIAPWEFLLAPVARYWTGFDVGMNVVGYVPLGGLFTLGALRTGRSRHPVLAPIVGVALISLLMESLQSYLPVRVPSREDFVLNTLGGAIGSTAALLLEKLGAIDRWSRIRARWFVPQSRGGLVLLALWPAALLFPASVPLGLGQVMDRLQQALVEGLADSPYLVWLPVPDVGRSALVPSAEMLCVALGLLIPCLLGFCIVRVLARRWVLVFLALVVAVAASALSAALSWGPAHAWAWLDLPAQMGLIVGLLLALGFAFMPWRGSAALALVALGVYLSLLNQAPESPYFAQTLQDWEQGRFIRFHGLAQWLGWLWPYGAMLYLLSLVGRRGAEN</sequence>
<reference evidence="3 4" key="1">
    <citation type="submission" date="2023-07" db="EMBL/GenBank/DDBJ databases">
        <title>Sorghum-associated microbial communities from plants grown in Nebraska, USA.</title>
        <authorList>
            <person name="Schachtman D."/>
        </authorList>
    </citation>
    <scope>NUCLEOTIDE SEQUENCE [LARGE SCALE GENOMIC DNA]</scope>
    <source>
        <strain evidence="3 4">BE308</strain>
    </source>
</reference>
<organism evidence="3 4">
    <name type="scientific">Rhodoferax saidenbachensis</name>
    <dbReference type="NCBI Taxonomy" id="1484693"/>
    <lineage>
        <taxon>Bacteria</taxon>
        <taxon>Pseudomonadati</taxon>
        <taxon>Pseudomonadota</taxon>
        <taxon>Betaproteobacteria</taxon>
        <taxon>Burkholderiales</taxon>
        <taxon>Comamonadaceae</taxon>
        <taxon>Rhodoferax</taxon>
    </lineage>
</organism>
<evidence type="ECO:0000313" key="4">
    <source>
        <dbReference type="Proteomes" id="UP001268089"/>
    </source>
</evidence>
<keyword evidence="1" id="KW-0812">Transmembrane</keyword>
<evidence type="ECO:0000256" key="1">
    <source>
        <dbReference type="SAM" id="Phobius"/>
    </source>
</evidence>
<keyword evidence="4" id="KW-1185">Reference proteome</keyword>
<accession>A0ABU1ZN33</accession>
<feature type="transmembrane region" description="Helical" evidence="1">
    <location>
        <begin position="238"/>
        <end position="260"/>
    </location>
</feature>
<proteinExistence type="predicted"/>
<feature type="transmembrane region" description="Helical" evidence="1">
    <location>
        <begin position="111"/>
        <end position="131"/>
    </location>
</feature>
<feature type="transmembrane region" description="Helical" evidence="1">
    <location>
        <begin position="266"/>
        <end position="289"/>
    </location>
</feature>
<feature type="transmembrane region" description="Helical" evidence="1">
    <location>
        <begin position="334"/>
        <end position="354"/>
    </location>
</feature>
<dbReference type="RefSeq" id="WP_310342582.1">
    <property type="nucleotide sequence ID" value="NZ_JAVDXO010000004.1"/>
</dbReference>
<feature type="transmembrane region" description="Helical" evidence="1">
    <location>
        <begin position="206"/>
        <end position="231"/>
    </location>
</feature>
<gene>
    <name evidence="3" type="ORF">J2X15_002179</name>
</gene>
<feature type="domain" description="VanZ-like" evidence="2">
    <location>
        <begin position="20"/>
        <end position="127"/>
    </location>
</feature>
<keyword evidence="1" id="KW-0472">Membrane</keyword>
<comment type="caution">
    <text evidence="3">The sequence shown here is derived from an EMBL/GenBank/DDBJ whole genome shotgun (WGS) entry which is preliminary data.</text>
</comment>
<evidence type="ECO:0000259" key="2">
    <source>
        <dbReference type="Pfam" id="PF04892"/>
    </source>
</evidence>
<evidence type="ECO:0000313" key="3">
    <source>
        <dbReference type="EMBL" id="MDR7306893.1"/>
    </source>
</evidence>
<name>A0ABU1ZN33_9BURK</name>
<dbReference type="Pfam" id="PF04892">
    <property type="entry name" value="VanZ"/>
    <property type="match status" value="1"/>
</dbReference>
<feature type="transmembrane region" description="Helical" evidence="1">
    <location>
        <begin position="80"/>
        <end position="99"/>
    </location>
</feature>